<protein>
    <submittedName>
        <fullName evidence="1">Uncharacterized protein</fullName>
    </submittedName>
</protein>
<dbReference type="AlphaFoldDB" id="A0A1G4G4X5"/>
<evidence type="ECO:0000313" key="2">
    <source>
        <dbReference type="Proteomes" id="UP000178485"/>
    </source>
</evidence>
<accession>A0A1G4G4X5</accession>
<dbReference type="STRING" id="1642646.ING2E5A_0758"/>
<evidence type="ECO:0000313" key="1">
    <source>
        <dbReference type="EMBL" id="SCM56179.1"/>
    </source>
</evidence>
<dbReference type="KEGG" id="pmuc:ING2E5A_0758"/>
<name>A0A1G4G4X5_9BACT</name>
<proteinExistence type="predicted"/>
<organism evidence="1 2">
    <name type="scientific">Petrimonas mucosa</name>
    <dbReference type="NCBI Taxonomy" id="1642646"/>
    <lineage>
        <taxon>Bacteria</taxon>
        <taxon>Pseudomonadati</taxon>
        <taxon>Bacteroidota</taxon>
        <taxon>Bacteroidia</taxon>
        <taxon>Bacteroidales</taxon>
        <taxon>Dysgonomonadaceae</taxon>
        <taxon>Petrimonas</taxon>
    </lineage>
</organism>
<dbReference type="RefSeq" id="WP_071136231.1">
    <property type="nucleotide sequence ID" value="NZ_JAQVII010000046.1"/>
</dbReference>
<dbReference type="Proteomes" id="UP000178485">
    <property type="component" value="Chromosome i"/>
</dbReference>
<sequence length="466" mass="54382">MKNPSRPSTWLIGSGIFLILVLLIPGACKPGSENRDHLADLRITVTDPDGKRVAGATVEFYLSPEEREQGNNIVMSGETNPDGLLSVYAQEKGHYFLNIYQGNLRKEAEIQLRSKWLKDASFSIQLENGNAGTKVVKVAVVYENPIIPSTGKRFHQYFLTPGYHFLWNDPVELCRRYEAALEKASDYTIDFQIVSEHHADRFFTFLKNDPQKRLFSLEEIISLLQEKDWKTFKTVGTSYDYRSMVRHYQFDLALNRGEIDEVWVWSFPYSGMYESHMMGENAFWINSPPDDTFPSDKLLSVMGLNYERNLACALESFSHRFESTMMQVYGWWNYEQKPELSDLTTWELFSAYGLRYERYEKGAAQVGNVHYPPNGQYDYDFGNETYIESYVDEWLNYPYLQGKKKRKINRTEWGNPDGSWQLGWMTYYLGHLPHYRGINPRDGKFNDWWYYVVDYQGAMLAESAAR</sequence>
<keyword evidence="2" id="KW-1185">Reference proteome</keyword>
<dbReference type="EMBL" id="LT608328">
    <property type="protein sequence ID" value="SCM56179.1"/>
    <property type="molecule type" value="Genomic_DNA"/>
</dbReference>
<reference evidence="1 2" key="1">
    <citation type="submission" date="2016-08" db="EMBL/GenBank/DDBJ databases">
        <authorList>
            <person name="Seilhamer J.J."/>
        </authorList>
    </citation>
    <scope>NUCLEOTIDE SEQUENCE [LARGE SCALE GENOMIC DNA]</scope>
    <source>
        <strain evidence="1">ING2-E5A</strain>
    </source>
</reference>
<gene>
    <name evidence="1" type="ORF">ING2E5A_0758</name>
</gene>